<evidence type="ECO:0000313" key="4">
    <source>
        <dbReference type="Proteomes" id="UP000019095"/>
    </source>
</evidence>
<keyword evidence="4" id="KW-1185">Reference proteome</keyword>
<dbReference type="PANTHER" id="PTHR42928:SF5">
    <property type="entry name" value="BLR1237 PROTEIN"/>
    <property type="match status" value="1"/>
</dbReference>
<dbReference type="OrthoDB" id="8678477at2"/>
<dbReference type="KEGG" id="amim:MIM_c20390"/>
<keyword evidence="3" id="KW-0675">Receptor</keyword>
<organism evidence="3 4">
    <name type="scientific">Advenella mimigardefordensis (strain DSM 17166 / LMG 22922 / DPN7)</name>
    <dbReference type="NCBI Taxonomy" id="1247726"/>
    <lineage>
        <taxon>Bacteria</taxon>
        <taxon>Pseudomonadati</taxon>
        <taxon>Pseudomonadota</taxon>
        <taxon>Betaproteobacteria</taxon>
        <taxon>Burkholderiales</taxon>
        <taxon>Alcaligenaceae</taxon>
    </lineage>
</organism>
<dbReference type="Proteomes" id="UP000019095">
    <property type="component" value="Chromosome"/>
</dbReference>
<dbReference type="Gene3D" id="3.40.190.150">
    <property type="entry name" value="Bordetella uptake gene, domain 1"/>
    <property type="match status" value="1"/>
</dbReference>
<dbReference type="CDD" id="cd07012">
    <property type="entry name" value="PBP2_Bug_TTT"/>
    <property type="match status" value="1"/>
</dbReference>
<comment type="similarity">
    <text evidence="1">Belongs to the UPF0065 (bug) family.</text>
</comment>
<dbReference type="PANTHER" id="PTHR42928">
    <property type="entry name" value="TRICARBOXYLATE-BINDING PROTEIN"/>
    <property type="match status" value="1"/>
</dbReference>
<evidence type="ECO:0000256" key="2">
    <source>
        <dbReference type="SAM" id="SignalP"/>
    </source>
</evidence>
<keyword evidence="2" id="KW-0732">Signal</keyword>
<reference evidence="3 4" key="1">
    <citation type="journal article" date="2014" name="Microbiology">
        <title>Unravelling the complete genome sequence of Advenella mimigardefordensis strain DPN7T and novel insights in the catabolism of the xenobiotic polythioester precursor 3,3'-dithiodipropionate.</title>
        <authorList>
            <person name="Wubbeler J.H."/>
            <person name="Hiessl S."/>
            <person name="Schuldes J."/>
            <person name="Thurmer A."/>
            <person name="Daniel R."/>
            <person name="Steinbuchel A."/>
        </authorList>
    </citation>
    <scope>NUCLEOTIDE SEQUENCE [LARGE SCALE GENOMIC DNA]</scope>
    <source>
        <strain evidence="4">DSM 17166 / LMG 22922 / DPN7</strain>
    </source>
</reference>
<accession>W0PG91</accession>
<dbReference type="HOGENOM" id="CLU_045683_0_1_4"/>
<dbReference type="AlphaFoldDB" id="W0PG91"/>
<dbReference type="InterPro" id="IPR042100">
    <property type="entry name" value="Bug_dom1"/>
</dbReference>
<dbReference type="SUPFAM" id="SSF53850">
    <property type="entry name" value="Periplasmic binding protein-like II"/>
    <property type="match status" value="1"/>
</dbReference>
<name>W0PG91_ADVMD</name>
<dbReference type="PIRSF" id="PIRSF017082">
    <property type="entry name" value="YflP"/>
    <property type="match status" value="1"/>
</dbReference>
<dbReference type="RefSeq" id="WP_025372755.1">
    <property type="nucleotide sequence ID" value="NZ_CP003915.1"/>
</dbReference>
<dbReference type="STRING" id="1247726.MIM_c20390"/>
<feature type="signal peptide" evidence="2">
    <location>
        <begin position="1"/>
        <end position="24"/>
    </location>
</feature>
<feature type="chain" id="PRO_5004793600" evidence="2">
    <location>
        <begin position="25"/>
        <end position="323"/>
    </location>
</feature>
<dbReference type="eggNOG" id="COG3181">
    <property type="taxonomic scope" value="Bacteria"/>
</dbReference>
<dbReference type="EMBL" id="CP003915">
    <property type="protein sequence ID" value="AHG64118.1"/>
    <property type="molecule type" value="Genomic_DNA"/>
</dbReference>
<dbReference type="Gene3D" id="3.40.190.10">
    <property type="entry name" value="Periplasmic binding protein-like II"/>
    <property type="match status" value="1"/>
</dbReference>
<dbReference type="PATRIC" id="fig|1247726.3.peg.2243"/>
<proteinExistence type="inferred from homology"/>
<gene>
    <name evidence="3" type="ORF">MIM_c20390</name>
</gene>
<dbReference type="InterPro" id="IPR005064">
    <property type="entry name" value="BUG"/>
</dbReference>
<evidence type="ECO:0000313" key="3">
    <source>
        <dbReference type="EMBL" id="AHG64118.1"/>
    </source>
</evidence>
<evidence type="ECO:0000256" key="1">
    <source>
        <dbReference type="ARBA" id="ARBA00006987"/>
    </source>
</evidence>
<sequence length="323" mass="34901">MKRMVSSAVAFSLFFLLTSPNAQAATDFPTKPIRIVVPAAPGGALDLTTRLVAEKMSEDLGQTIIVDNRPGAGSLIGTRYVKTAKADGYTLLSQANGFTLLPQTKINPGYDPAKDFTGIGFMTRSPLVIETSTTQPEGTLQDFMARVKANPGQLSYGHGGVSTPIHLAAASFLHKTGLNMLSVPYKGNGPVLLDVIGNRLHLVFDGYISSAPFIGNGQLRPLAVTSDKRMESLKDVPTLKEQGVDFSYTLWLGLLAPSGVPNEVVNRLSQSLKYALESKELNKRFIEEGSDPTFVTPAFFTDYYKNEAVDMVKVAADLQLPRD</sequence>
<dbReference type="Pfam" id="PF03401">
    <property type="entry name" value="TctC"/>
    <property type="match status" value="1"/>
</dbReference>
<protein>
    <submittedName>
        <fullName evidence="3">Putative Bug-like extracytoplasmic solute binding receptor, TTT family</fullName>
    </submittedName>
</protein>